<evidence type="ECO:0000313" key="2">
    <source>
        <dbReference type="Proteomes" id="UP000249396"/>
    </source>
</evidence>
<sequence>MIKDYAFWMFVSPWWEKYYESTIIFEYINNHSELQEYINKKGLFSQIAGLVGKRVSIANIVNDFAQIDLLSNKDKKTIIEDVLELYDKYDAQRTLTEWFQRESKNAIKSGRLFSSVTNCHHSSKTPISSISQNIIDSKFVVISGSICCKEALSTNPTLLESASHSNCAWVLCDYPPLAMTESNPDYKGGIINLKMDEGFENVFSGRVPFDREIGWFPRCTVAGFFNARKTTTENFPTITPSLIMYKRTLSPTPHAIELMKFISEELKSPNYLDNFESRLFLYYLVPTMYKTWGIGYDKIHDDLRYLLRKLIEKDEDQMGDNLVNFCKRNIT</sequence>
<evidence type="ECO:0000313" key="1">
    <source>
        <dbReference type="EMBL" id="PZN86859.1"/>
    </source>
</evidence>
<accession>A0A2W4S068</accession>
<gene>
    <name evidence="1" type="ORF">DM484_00630</name>
</gene>
<reference evidence="1 2" key="1">
    <citation type="journal article" date="2018" name="Aquat. Microb. Ecol.">
        <title>Gammaproteobacterial methanotrophs dominate.</title>
        <authorList>
            <person name="Rissanen A.J."/>
            <person name="Saarenheimo J."/>
            <person name="Tiirola M."/>
            <person name="Peura S."/>
            <person name="Aalto S.L."/>
            <person name="Karvinen A."/>
            <person name="Nykanen H."/>
        </authorList>
    </citation>
    <scope>NUCLEOTIDE SEQUENCE [LARGE SCALE GENOMIC DNA]</scope>
    <source>
        <strain evidence="1">AMbin10</strain>
    </source>
</reference>
<proteinExistence type="predicted"/>
<dbReference type="AlphaFoldDB" id="A0A2W4S068"/>
<dbReference type="Proteomes" id="UP000249396">
    <property type="component" value="Unassembled WGS sequence"/>
</dbReference>
<comment type="caution">
    <text evidence="1">The sequence shown here is derived from an EMBL/GenBank/DDBJ whole genome shotgun (WGS) entry which is preliminary data.</text>
</comment>
<dbReference type="EMBL" id="QJPH01000062">
    <property type="protein sequence ID" value="PZN86859.1"/>
    <property type="molecule type" value="Genomic_DNA"/>
</dbReference>
<organism evidence="1 2">
    <name type="scientific">Candidatus Methylumidiphilus alinenensis</name>
    <dbReference type="NCBI Taxonomy" id="2202197"/>
    <lineage>
        <taxon>Bacteria</taxon>
        <taxon>Pseudomonadati</taxon>
        <taxon>Pseudomonadota</taxon>
        <taxon>Gammaproteobacteria</taxon>
        <taxon>Methylococcales</taxon>
        <taxon>Candidatus Methylumidiphilus</taxon>
    </lineage>
</organism>
<protein>
    <submittedName>
        <fullName evidence="1">Uncharacterized protein</fullName>
    </submittedName>
</protein>
<name>A0A2W4S068_9GAMM</name>